<keyword evidence="3" id="KW-1185">Reference proteome</keyword>
<keyword evidence="1" id="KW-0472">Membrane</keyword>
<organism evidence="2 3">
    <name type="scientific">Stackebrandtia endophytica</name>
    <dbReference type="NCBI Taxonomy" id="1496996"/>
    <lineage>
        <taxon>Bacteria</taxon>
        <taxon>Bacillati</taxon>
        <taxon>Actinomycetota</taxon>
        <taxon>Actinomycetes</taxon>
        <taxon>Glycomycetales</taxon>
        <taxon>Glycomycetaceae</taxon>
        <taxon>Stackebrandtia</taxon>
    </lineage>
</organism>
<protein>
    <submittedName>
        <fullName evidence="2">Uncharacterized protein</fullName>
    </submittedName>
</protein>
<dbReference type="InParanoid" id="A0A543AQT9"/>
<proteinExistence type="predicted"/>
<dbReference type="AlphaFoldDB" id="A0A543AQT9"/>
<keyword evidence="1" id="KW-1133">Transmembrane helix</keyword>
<evidence type="ECO:0000313" key="2">
    <source>
        <dbReference type="EMBL" id="TQL74905.1"/>
    </source>
</evidence>
<feature type="transmembrane region" description="Helical" evidence="1">
    <location>
        <begin position="47"/>
        <end position="67"/>
    </location>
</feature>
<dbReference type="Proteomes" id="UP000317043">
    <property type="component" value="Unassembled WGS sequence"/>
</dbReference>
<evidence type="ECO:0000313" key="3">
    <source>
        <dbReference type="Proteomes" id="UP000317043"/>
    </source>
</evidence>
<evidence type="ECO:0000256" key="1">
    <source>
        <dbReference type="SAM" id="Phobius"/>
    </source>
</evidence>
<reference evidence="2 3" key="1">
    <citation type="submission" date="2019-06" db="EMBL/GenBank/DDBJ databases">
        <title>Sequencing the genomes of 1000 actinobacteria strains.</title>
        <authorList>
            <person name="Klenk H.-P."/>
        </authorList>
    </citation>
    <scope>NUCLEOTIDE SEQUENCE [LARGE SCALE GENOMIC DNA]</scope>
    <source>
        <strain evidence="2 3">DSM 45928</strain>
    </source>
</reference>
<keyword evidence="1" id="KW-0812">Transmembrane</keyword>
<gene>
    <name evidence="2" type="ORF">FB566_0395</name>
</gene>
<name>A0A543AQT9_9ACTN</name>
<feature type="transmembrane region" description="Helical" evidence="1">
    <location>
        <begin position="21"/>
        <end position="41"/>
    </location>
</feature>
<accession>A0A543AQT9</accession>
<comment type="caution">
    <text evidence="2">The sequence shown here is derived from an EMBL/GenBank/DDBJ whole genome shotgun (WGS) entry which is preliminary data.</text>
</comment>
<dbReference type="RefSeq" id="WP_142034363.1">
    <property type="nucleotide sequence ID" value="NZ_JBHTGS010000002.1"/>
</dbReference>
<sequence length="75" mass="8114">MNDPYEISSGEKRPESLARKGSFITGLLWTMVAVLAGTNTILSIAGYQIIASVFGGLAIVVLITLLVRHLKGRRK</sequence>
<dbReference type="EMBL" id="VFOW01000001">
    <property type="protein sequence ID" value="TQL74905.1"/>
    <property type="molecule type" value="Genomic_DNA"/>
</dbReference>